<evidence type="ECO:0000313" key="1">
    <source>
        <dbReference type="EMBL" id="KAI3664980.1"/>
    </source>
</evidence>
<organism evidence="1 2">
    <name type="scientific">Arctium lappa</name>
    <name type="common">Greater burdock</name>
    <name type="synonym">Lappa major</name>
    <dbReference type="NCBI Taxonomy" id="4217"/>
    <lineage>
        <taxon>Eukaryota</taxon>
        <taxon>Viridiplantae</taxon>
        <taxon>Streptophyta</taxon>
        <taxon>Embryophyta</taxon>
        <taxon>Tracheophyta</taxon>
        <taxon>Spermatophyta</taxon>
        <taxon>Magnoliopsida</taxon>
        <taxon>eudicotyledons</taxon>
        <taxon>Gunneridae</taxon>
        <taxon>Pentapetalae</taxon>
        <taxon>asterids</taxon>
        <taxon>campanulids</taxon>
        <taxon>Asterales</taxon>
        <taxon>Asteraceae</taxon>
        <taxon>Carduoideae</taxon>
        <taxon>Cardueae</taxon>
        <taxon>Arctiinae</taxon>
        <taxon>Arctium</taxon>
    </lineage>
</organism>
<gene>
    <name evidence="1" type="ORF">L6452_43595</name>
</gene>
<comment type="caution">
    <text evidence="1">The sequence shown here is derived from an EMBL/GenBank/DDBJ whole genome shotgun (WGS) entry which is preliminary data.</text>
</comment>
<accession>A0ACB8XEK8</accession>
<proteinExistence type="predicted"/>
<dbReference type="Proteomes" id="UP001055879">
    <property type="component" value="Linkage Group LG18"/>
</dbReference>
<reference evidence="1 2" key="2">
    <citation type="journal article" date="2022" name="Mol. Ecol. Resour.">
        <title>The genomes of chicory, endive, great burdock and yacon provide insights into Asteraceae paleo-polyploidization history and plant inulin production.</title>
        <authorList>
            <person name="Fan W."/>
            <person name="Wang S."/>
            <person name="Wang H."/>
            <person name="Wang A."/>
            <person name="Jiang F."/>
            <person name="Liu H."/>
            <person name="Zhao H."/>
            <person name="Xu D."/>
            <person name="Zhang Y."/>
        </authorList>
    </citation>
    <scope>NUCLEOTIDE SEQUENCE [LARGE SCALE GENOMIC DNA]</scope>
    <source>
        <strain evidence="2">cv. Niubang</strain>
    </source>
</reference>
<evidence type="ECO:0000313" key="2">
    <source>
        <dbReference type="Proteomes" id="UP001055879"/>
    </source>
</evidence>
<protein>
    <submittedName>
        <fullName evidence="1">Uncharacterized protein</fullName>
    </submittedName>
</protein>
<sequence>MLNNQTADVIAWTDGKGIPTRKYYTVYTSDKPGDEELWVTLHTSIDLNPEFYDILLNRFKIFKLGDSKSNLTVVCICWHFSLVEIKSTTDSFDEANVKTTVYTISGQDITMVSISKISDGVAGSQEWRWDRV</sequence>
<dbReference type="EMBL" id="CM042064">
    <property type="protein sequence ID" value="KAI3664980.1"/>
    <property type="molecule type" value="Genomic_DNA"/>
</dbReference>
<reference evidence="2" key="1">
    <citation type="journal article" date="2022" name="Mol. Ecol. Resour.">
        <title>The genomes of chicory, endive, great burdock and yacon provide insights into Asteraceae palaeo-polyploidization history and plant inulin production.</title>
        <authorList>
            <person name="Fan W."/>
            <person name="Wang S."/>
            <person name="Wang H."/>
            <person name="Wang A."/>
            <person name="Jiang F."/>
            <person name="Liu H."/>
            <person name="Zhao H."/>
            <person name="Xu D."/>
            <person name="Zhang Y."/>
        </authorList>
    </citation>
    <scope>NUCLEOTIDE SEQUENCE [LARGE SCALE GENOMIC DNA]</scope>
    <source>
        <strain evidence="2">cv. Niubang</strain>
    </source>
</reference>
<keyword evidence="2" id="KW-1185">Reference proteome</keyword>
<name>A0ACB8XEK8_ARCLA</name>